<organism evidence="1 2">
    <name type="scientific">Marinobacter excellens HL-55</name>
    <dbReference type="NCBI Taxonomy" id="1305731"/>
    <lineage>
        <taxon>Bacteria</taxon>
        <taxon>Pseudomonadati</taxon>
        <taxon>Pseudomonadota</taxon>
        <taxon>Gammaproteobacteria</taxon>
        <taxon>Pseudomonadales</taxon>
        <taxon>Marinobacteraceae</taxon>
        <taxon>Marinobacter</taxon>
    </lineage>
</organism>
<keyword evidence="1" id="KW-0560">Oxidoreductase</keyword>
<dbReference type="EMBL" id="LJZQ01000040">
    <property type="protein sequence ID" value="KPQ26912.1"/>
    <property type="molecule type" value="Genomic_DNA"/>
</dbReference>
<dbReference type="Pfam" id="PF06099">
    <property type="entry name" value="Phenol_hyd_sub"/>
    <property type="match status" value="1"/>
</dbReference>
<dbReference type="PATRIC" id="fig|1305731.5.peg.2347"/>
<sequence length="86" mass="10449">MTTQTDTKTFDEMTRYIRVRSQPDDKFVEFDFAIGHPELFVELVLPREAFKIFCKHNNVVHMDSDMIRQIDEDMIKWRFGERGERY</sequence>
<dbReference type="InterPro" id="IPR010353">
    <property type="entry name" value="DmpK"/>
</dbReference>
<reference evidence="1 2" key="1">
    <citation type="submission" date="2015-09" db="EMBL/GenBank/DDBJ databases">
        <title>Identification and resolution of microdiversity through metagenomic sequencing of parallel consortia.</title>
        <authorList>
            <person name="Nelson W.C."/>
            <person name="Romine M.F."/>
            <person name="Lindemann S.R."/>
        </authorList>
    </citation>
    <scope>NUCLEOTIDE SEQUENCE [LARGE SCALE GENOMIC DNA]</scope>
    <source>
        <strain evidence="1">HL-55</strain>
    </source>
</reference>
<protein>
    <submittedName>
        <fullName evidence="1">Phenol hydroxylase subunit</fullName>
        <ecNumber evidence="1">1.14.13.7</ecNumber>
    </submittedName>
</protein>
<evidence type="ECO:0000313" key="1">
    <source>
        <dbReference type="EMBL" id="KPQ26912.1"/>
    </source>
</evidence>
<dbReference type="STRING" id="1305731.GCA_000934705_02685"/>
<evidence type="ECO:0000313" key="2">
    <source>
        <dbReference type="Proteomes" id="UP000050416"/>
    </source>
</evidence>
<proteinExistence type="predicted"/>
<accession>A0A0P7YYB9</accession>
<name>A0A0P7YYB9_9GAMM</name>
<comment type="caution">
    <text evidence="1">The sequence shown here is derived from an EMBL/GenBank/DDBJ whole genome shotgun (WGS) entry which is preliminary data.</text>
</comment>
<dbReference type="AlphaFoldDB" id="A0A0P7YYB9"/>
<dbReference type="EC" id="1.14.13.7" evidence="1"/>
<dbReference type="PIRSF" id="PIRSF000039">
    <property type="entry name" value="Phenol_monooxy_K"/>
    <property type="match status" value="1"/>
</dbReference>
<dbReference type="Proteomes" id="UP000050416">
    <property type="component" value="Unassembled WGS sequence"/>
</dbReference>
<dbReference type="GO" id="GO:0018662">
    <property type="term" value="F:phenol 2-monooxygenase activity"/>
    <property type="evidence" value="ECO:0007669"/>
    <property type="project" value="UniProtKB-EC"/>
</dbReference>
<dbReference type="OrthoDB" id="8564678at2"/>
<gene>
    <name evidence="1" type="ORF">HLUCCX14_16920</name>
</gene>